<dbReference type="Proteomes" id="UP000799438">
    <property type="component" value="Unassembled WGS sequence"/>
</dbReference>
<dbReference type="InterPro" id="IPR001138">
    <property type="entry name" value="Zn2Cys6_DnaBD"/>
</dbReference>
<keyword evidence="4" id="KW-0012">Acyltransferase</keyword>
<comment type="catalytic activity">
    <reaction evidence="5">
        <text>holo-[ACP] + malonyl-CoA = malonyl-[ACP] + CoA</text>
        <dbReference type="Rhea" id="RHEA:41792"/>
        <dbReference type="Rhea" id="RHEA-COMP:9623"/>
        <dbReference type="Rhea" id="RHEA-COMP:9685"/>
        <dbReference type="ChEBI" id="CHEBI:57287"/>
        <dbReference type="ChEBI" id="CHEBI:57384"/>
        <dbReference type="ChEBI" id="CHEBI:64479"/>
        <dbReference type="ChEBI" id="CHEBI:78449"/>
        <dbReference type="EC" id="2.3.1.39"/>
    </reaction>
</comment>
<feature type="compositionally biased region" description="Polar residues" evidence="6">
    <location>
        <begin position="308"/>
        <end position="318"/>
    </location>
</feature>
<dbReference type="SMART" id="SM00827">
    <property type="entry name" value="PKS_AT"/>
    <property type="match status" value="1"/>
</dbReference>
<feature type="compositionally biased region" description="Pro residues" evidence="6">
    <location>
        <begin position="393"/>
        <end position="411"/>
    </location>
</feature>
<organism evidence="8 9">
    <name type="scientific">Aplosporella prunicola CBS 121167</name>
    <dbReference type="NCBI Taxonomy" id="1176127"/>
    <lineage>
        <taxon>Eukaryota</taxon>
        <taxon>Fungi</taxon>
        <taxon>Dikarya</taxon>
        <taxon>Ascomycota</taxon>
        <taxon>Pezizomycotina</taxon>
        <taxon>Dothideomycetes</taxon>
        <taxon>Dothideomycetes incertae sedis</taxon>
        <taxon>Botryosphaeriales</taxon>
        <taxon>Aplosporellaceae</taxon>
        <taxon>Aplosporella</taxon>
    </lineage>
</organism>
<gene>
    <name evidence="8" type="ORF">K452DRAFT_308186</name>
</gene>
<dbReference type="InterPro" id="IPR036864">
    <property type="entry name" value="Zn2-C6_fun-type_DNA-bd_sf"/>
</dbReference>
<evidence type="ECO:0000256" key="4">
    <source>
        <dbReference type="ARBA" id="ARBA00023315"/>
    </source>
</evidence>
<dbReference type="EMBL" id="ML995484">
    <property type="protein sequence ID" value="KAF2142531.1"/>
    <property type="molecule type" value="Genomic_DNA"/>
</dbReference>
<dbReference type="GO" id="GO:0006633">
    <property type="term" value="P:fatty acid biosynthetic process"/>
    <property type="evidence" value="ECO:0007669"/>
    <property type="project" value="TreeGrafter"/>
</dbReference>
<dbReference type="PANTHER" id="PTHR42681:SF1">
    <property type="entry name" value="MALONYL-COA-ACYL CARRIER PROTEIN TRANSACYLASE, MITOCHONDRIAL"/>
    <property type="match status" value="1"/>
</dbReference>
<keyword evidence="2" id="KW-0808">Transferase</keyword>
<dbReference type="SUPFAM" id="SSF57701">
    <property type="entry name" value="Zn2/Cys6 DNA-binding domain"/>
    <property type="match status" value="1"/>
</dbReference>
<dbReference type="GO" id="GO:0005739">
    <property type="term" value="C:mitochondrion"/>
    <property type="evidence" value="ECO:0007669"/>
    <property type="project" value="TreeGrafter"/>
</dbReference>
<dbReference type="SMART" id="SM00066">
    <property type="entry name" value="GAL4"/>
    <property type="match status" value="1"/>
</dbReference>
<dbReference type="Pfam" id="PF00698">
    <property type="entry name" value="Acyl_transf_1"/>
    <property type="match status" value="1"/>
</dbReference>
<dbReference type="CDD" id="cd00067">
    <property type="entry name" value="GAL4"/>
    <property type="match status" value="1"/>
</dbReference>
<accession>A0A6A6BJ08</accession>
<dbReference type="InterPro" id="IPR011004">
    <property type="entry name" value="Trimer_LpxA-like_sf"/>
</dbReference>
<sequence>MSPVPRAGFTAVNGRESPAAPKPNGAPTSPSEGHPYPPEPRPLSPAKRKRSLLDDDPDTPFPYGPRRRFAPDSPDSESDDASPPTGAPGQHHADNSKDREPSHPEPEHVDSPPRHLPPGHGNDDDGPDDDAARPADGFDITRAGVQVNLKKNRKRAFANRTKTGCQTCRRRKKKCDEKKPECNNCIRGGFVCEGYLTKSTWTRPGMTNHFYLQSKLDYPDYLGLYLRQNHEALPESRSQQPMNGARAAAIIEEERNQANLQSAWRLTAQETARPPFAQPHAFSNEAFRASRPLESALNARLDFINPVRTDQPTSSRPISPNHEMHGTEKTQATVGPQLPLHHHLSSTQPAQLTSSVQLPQSASYTRPAQPPQPPQPQPPQTAPTTQIALPTPILQPTPPAPPSEMAPPVQPAPTLRPGYTVLPPQPLAEKQIMRKALRDFNDAEADGFSPEEQRSMLRAILDPPSTRPPNAPARGYLGKDVCVDAPFSCQYGYNLSIGDEVTIAQKCTIVDPVAVTIGARCVIGPNVSIYAGTASTNMRDRKGVHGAVYGCAVKIEEGVFVGGAAVILPGVTIGRGSTVGAASVVTKVGDAREHHGEPGGRVVEGPCAARPTASAKQPSRLPPRFGFRSRVTSPPTTTLTTSIPSTTTPQPWPPHARGSPAACAHAPPSSFPVTSLRLACCMPSVHPASAGQGVQRVAMATPWLEAFPRTVKPILDEIDSTLNLSLARLIAHGPSSTLTATENAQPAIMATSVLILRTLESEFGFKPHERCDFTLGHSLGEFAALVAGGYLSFADALRLVRRRAEVMARCAKKASHTIGGGEVGMEALVCENEEHMHALVSGVREFLGHSSPGAKQDSAYDVPAVQQVSIANINSKNQIVLSGSIERIRTLLAHLRQFGGHDPRAVRLKADSPFHSPLMKPAEKEMRRILDTPSKSTGEDIISWPGTISCISNVTARPFRTQVELKDLLARQCVETVDWWGSVRYLDKEEKVRRWIGIGPGKVGRNLVGKEVGMKGPVKGGGVWGIEDPRQVEELMRALEETEKAEEHEEND</sequence>
<name>A0A6A6BJ08_9PEZI</name>
<feature type="domain" description="Zn(2)-C6 fungal-type" evidence="7">
    <location>
        <begin position="164"/>
        <end position="192"/>
    </location>
</feature>
<dbReference type="SUPFAM" id="SSF51161">
    <property type="entry name" value="Trimeric LpxA-like enzymes"/>
    <property type="match status" value="1"/>
</dbReference>
<feature type="region of interest" description="Disordered" evidence="6">
    <location>
        <begin position="304"/>
        <end position="423"/>
    </location>
</feature>
<feature type="compositionally biased region" description="Low complexity" evidence="6">
    <location>
        <begin position="382"/>
        <end position="392"/>
    </location>
</feature>
<dbReference type="GO" id="GO:0008270">
    <property type="term" value="F:zinc ion binding"/>
    <property type="evidence" value="ECO:0007669"/>
    <property type="project" value="InterPro"/>
</dbReference>
<evidence type="ECO:0000256" key="3">
    <source>
        <dbReference type="ARBA" id="ARBA00023242"/>
    </source>
</evidence>
<dbReference type="AlphaFoldDB" id="A0A6A6BJ08"/>
<dbReference type="Gene3D" id="2.160.10.10">
    <property type="entry name" value="Hexapeptide repeat proteins"/>
    <property type="match status" value="1"/>
</dbReference>
<dbReference type="Gene3D" id="3.30.70.250">
    <property type="entry name" value="Malonyl-CoA ACP transacylase, ACP-binding"/>
    <property type="match status" value="1"/>
</dbReference>
<dbReference type="InterPro" id="IPR001451">
    <property type="entry name" value="Hexapep"/>
</dbReference>
<dbReference type="Pfam" id="PF14602">
    <property type="entry name" value="Hexapep_2"/>
    <property type="match status" value="1"/>
</dbReference>
<dbReference type="OrthoDB" id="541883at2759"/>
<dbReference type="GO" id="GO:0000981">
    <property type="term" value="F:DNA-binding transcription factor activity, RNA polymerase II-specific"/>
    <property type="evidence" value="ECO:0007669"/>
    <property type="project" value="InterPro"/>
</dbReference>
<reference evidence="8" key="1">
    <citation type="journal article" date="2020" name="Stud. Mycol.">
        <title>101 Dothideomycetes genomes: a test case for predicting lifestyles and emergence of pathogens.</title>
        <authorList>
            <person name="Haridas S."/>
            <person name="Albert R."/>
            <person name="Binder M."/>
            <person name="Bloem J."/>
            <person name="Labutti K."/>
            <person name="Salamov A."/>
            <person name="Andreopoulos B."/>
            <person name="Baker S."/>
            <person name="Barry K."/>
            <person name="Bills G."/>
            <person name="Bluhm B."/>
            <person name="Cannon C."/>
            <person name="Castanera R."/>
            <person name="Culley D."/>
            <person name="Daum C."/>
            <person name="Ezra D."/>
            <person name="Gonzalez J."/>
            <person name="Henrissat B."/>
            <person name="Kuo A."/>
            <person name="Liang C."/>
            <person name="Lipzen A."/>
            <person name="Lutzoni F."/>
            <person name="Magnuson J."/>
            <person name="Mondo S."/>
            <person name="Nolan M."/>
            <person name="Ohm R."/>
            <person name="Pangilinan J."/>
            <person name="Park H.-J."/>
            <person name="Ramirez L."/>
            <person name="Alfaro M."/>
            <person name="Sun H."/>
            <person name="Tritt A."/>
            <person name="Yoshinaga Y."/>
            <person name="Zwiers L.-H."/>
            <person name="Turgeon B."/>
            <person name="Goodwin S."/>
            <person name="Spatafora J."/>
            <person name="Crous P."/>
            <person name="Grigoriev I."/>
        </authorList>
    </citation>
    <scope>NUCLEOTIDE SEQUENCE</scope>
    <source>
        <strain evidence="8">CBS 121167</strain>
    </source>
</reference>
<evidence type="ECO:0000259" key="7">
    <source>
        <dbReference type="PROSITE" id="PS50048"/>
    </source>
</evidence>
<dbReference type="InterPro" id="IPR001227">
    <property type="entry name" value="Ac_transferase_dom_sf"/>
</dbReference>
<dbReference type="InterPro" id="IPR050858">
    <property type="entry name" value="Mal-CoA-ACP_Trans/PKS_FabD"/>
</dbReference>
<keyword evidence="3" id="KW-0539">Nucleus</keyword>
<dbReference type="InterPro" id="IPR016036">
    <property type="entry name" value="Malonyl_transacylase_ACP-bd"/>
</dbReference>
<dbReference type="SUPFAM" id="SSF55048">
    <property type="entry name" value="Probable ACP-binding domain of malonyl-CoA ACP transacylase"/>
    <property type="match status" value="1"/>
</dbReference>
<dbReference type="PROSITE" id="PS50048">
    <property type="entry name" value="ZN2_CY6_FUNGAL_2"/>
    <property type="match status" value="1"/>
</dbReference>
<feature type="region of interest" description="Disordered" evidence="6">
    <location>
        <begin position="1"/>
        <end position="144"/>
    </location>
</feature>
<dbReference type="RefSeq" id="XP_033398243.1">
    <property type="nucleotide sequence ID" value="XM_033543135.1"/>
</dbReference>
<dbReference type="Pfam" id="PF00132">
    <property type="entry name" value="Hexapep"/>
    <property type="match status" value="1"/>
</dbReference>
<dbReference type="GeneID" id="54300632"/>
<dbReference type="PANTHER" id="PTHR42681">
    <property type="entry name" value="MALONYL-COA-ACYL CARRIER PROTEIN TRANSACYLASE, MITOCHONDRIAL"/>
    <property type="match status" value="1"/>
</dbReference>
<feature type="compositionally biased region" description="Basic and acidic residues" evidence="6">
    <location>
        <begin position="91"/>
        <end position="113"/>
    </location>
</feature>
<dbReference type="EC" id="2.3.1.39" evidence="1"/>
<evidence type="ECO:0000256" key="5">
    <source>
        <dbReference type="ARBA" id="ARBA00048462"/>
    </source>
</evidence>
<dbReference type="InterPro" id="IPR016035">
    <property type="entry name" value="Acyl_Trfase/lysoPLipase"/>
</dbReference>
<dbReference type="SUPFAM" id="SSF52151">
    <property type="entry name" value="FabD/lysophospholipase-like"/>
    <property type="match status" value="1"/>
</dbReference>
<dbReference type="InterPro" id="IPR014043">
    <property type="entry name" value="Acyl_transferase_dom"/>
</dbReference>
<protein>
    <recommendedName>
        <fullName evidence="1">[acyl-carrier-protein] S-malonyltransferase</fullName>
        <ecNumber evidence="1">2.3.1.39</ecNumber>
    </recommendedName>
</protein>
<dbReference type="Pfam" id="PF00172">
    <property type="entry name" value="Zn_clus"/>
    <property type="match status" value="1"/>
</dbReference>
<dbReference type="PROSITE" id="PS00463">
    <property type="entry name" value="ZN2_CY6_FUNGAL_1"/>
    <property type="match status" value="1"/>
</dbReference>
<evidence type="ECO:0000256" key="2">
    <source>
        <dbReference type="ARBA" id="ARBA00022679"/>
    </source>
</evidence>
<dbReference type="Gene3D" id="3.40.366.10">
    <property type="entry name" value="Malonyl-Coenzyme A Acyl Carrier Protein, domain 2"/>
    <property type="match status" value="1"/>
</dbReference>
<evidence type="ECO:0000313" key="8">
    <source>
        <dbReference type="EMBL" id="KAF2142531.1"/>
    </source>
</evidence>
<proteinExistence type="predicted"/>
<dbReference type="Gene3D" id="4.10.240.10">
    <property type="entry name" value="Zn(2)-C6 fungal-type DNA-binding domain"/>
    <property type="match status" value="1"/>
</dbReference>
<feature type="compositionally biased region" description="Polar residues" evidence="6">
    <location>
        <begin position="345"/>
        <end position="366"/>
    </location>
</feature>
<feature type="compositionally biased region" description="Pro residues" evidence="6">
    <location>
        <begin position="368"/>
        <end position="381"/>
    </location>
</feature>
<evidence type="ECO:0000256" key="6">
    <source>
        <dbReference type="SAM" id="MobiDB-lite"/>
    </source>
</evidence>
<feature type="compositionally biased region" description="Low complexity" evidence="6">
    <location>
        <begin position="632"/>
        <end position="649"/>
    </location>
</feature>
<evidence type="ECO:0000313" key="9">
    <source>
        <dbReference type="Proteomes" id="UP000799438"/>
    </source>
</evidence>
<dbReference type="GO" id="GO:0004314">
    <property type="term" value="F:[acyl-carrier-protein] S-malonyltransferase activity"/>
    <property type="evidence" value="ECO:0007669"/>
    <property type="project" value="UniProtKB-EC"/>
</dbReference>
<keyword evidence="9" id="KW-1185">Reference proteome</keyword>
<evidence type="ECO:0000256" key="1">
    <source>
        <dbReference type="ARBA" id="ARBA00013258"/>
    </source>
</evidence>
<feature type="region of interest" description="Disordered" evidence="6">
    <location>
        <begin position="591"/>
        <end position="663"/>
    </location>
</feature>